<protein>
    <submittedName>
        <fullName evidence="1">Uncharacterized protein</fullName>
    </submittedName>
</protein>
<name>A0ABD1GZ37_SALDI</name>
<dbReference type="Proteomes" id="UP001567538">
    <property type="component" value="Unassembled WGS sequence"/>
</dbReference>
<sequence>MVSQRLEVASGRRTLSVVRHRVGVLLHLALVLRRPPLPWNRTLSSAGRTRRGIGQNIQISNRKLHHDSAIEYIVV</sequence>
<organism evidence="1 2">
    <name type="scientific">Salvia divinorum</name>
    <name type="common">Maria pastora</name>
    <name type="synonym">Diviner's sage</name>
    <dbReference type="NCBI Taxonomy" id="28513"/>
    <lineage>
        <taxon>Eukaryota</taxon>
        <taxon>Viridiplantae</taxon>
        <taxon>Streptophyta</taxon>
        <taxon>Embryophyta</taxon>
        <taxon>Tracheophyta</taxon>
        <taxon>Spermatophyta</taxon>
        <taxon>Magnoliopsida</taxon>
        <taxon>eudicotyledons</taxon>
        <taxon>Gunneridae</taxon>
        <taxon>Pentapetalae</taxon>
        <taxon>asterids</taxon>
        <taxon>lamiids</taxon>
        <taxon>Lamiales</taxon>
        <taxon>Lamiaceae</taxon>
        <taxon>Nepetoideae</taxon>
        <taxon>Mentheae</taxon>
        <taxon>Salviinae</taxon>
        <taxon>Salvia</taxon>
        <taxon>Salvia subgen. Calosphace</taxon>
    </lineage>
</organism>
<evidence type="ECO:0000313" key="2">
    <source>
        <dbReference type="Proteomes" id="UP001567538"/>
    </source>
</evidence>
<reference evidence="1 2" key="1">
    <citation type="submission" date="2024-06" db="EMBL/GenBank/DDBJ databases">
        <title>A chromosome level genome sequence of Diviner's sage (Salvia divinorum).</title>
        <authorList>
            <person name="Ford S.A."/>
            <person name="Ro D.-K."/>
            <person name="Ness R.W."/>
            <person name="Phillips M.A."/>
        </authorList>
    </citation>
    <scope>NUCLEOTIDE SEQUENCE [LARGE SCALE GENOMIC DNA]</scope>
    <source>
        <strain evidence="1">SAF-2024a</strain>
        <tissue evidence="1">Leaf</tissue>
    </source>
</reference>
<evidence type="ECO:0000313" key="1">
    <source>
        <dbReference type="EMBL" id="KAL1549382.1"/>
    </source>
</evidence>
<dbReference type="EMBL" id="JBEAFC010000007">
    <property type="protein sequence ID" value="KAL1549382.1"/>
    <property type="molecule type" value="Genomic_DNA"/>
</dbReference>
<gene>
    <name evidence="1" type="ORF">AAHA92_17494</name>
</gene>
<comment type="caution">
    <text evidence="1">The sequence shown here is derived from an EMBL/GenBank/DDBJ whole genome shotgun (WGS) entry which is preliminary data.</text>
</comment>
<dbReference type="AlphaFoldDB" id="A0ABD1GZ37"/>
<keyword evidence="2" id="KW-1185">Reference proteome</keyword>
<accession>A0ABD1GZ37</accession>
<proteinExistence type="predicted"/>